<protein>
    <submittedName>
        <fullName evidence="1">Uncharacterized protein</fullName>
    </submittedName>
</protein>
<dbReference type="OrthoDB" id="96431at2759"/>
<gene>
    <name evidence="1" type="ORF">L917_01184</name>
</gene>
<accession>W2LXV5</accession>
<dbReference type="VEuPathDB" id="FungiDB:PPTG_10702"/>
<name>W2LXV5_PHYNI</name>
<sequence>MHAFGDSIDYKNSDDVTPDFGNDGYTYLLQYQFNKLDESVMLDNFFFKSSEDRKLFEQANVECGVEYCIATEFYDGRLHNLRMTIRSGWFCRN</sequence>
<dbReference type="Proteomes" id="UP000054423">
    <property type="component" value="Unassembled WGS sequence"/>
</dbReference>
<dbReference type="AlphaFoldDB" id="W2LXV5"/>
<evidence type="ECO:0000313" key="1">
    <source>
        <dbReference type="EMBL" id="ETM02334.1"/>
    </source>
</evidence>
<reference evidence="1" key="1">
    <citation type="submission" date="2013-11" db="EMBL/GenBank/DDBJ databases">
        <title>The Genome Sequence of Phytophthora parasitica CHvinca01.</title>
        <authorList>
            <consortium name="The Broad Institute Genomics Platform"/>
            <person name="Russ C."/>
            <person name="Tyler B."/>
            <person name="Panabieres F."/>
            <person name="Shan W."/>
            <person name="Tripathy S."/>
            <person name="Grunwald N."/>
            <person name="Machado M."/>
            <person name="Johnson C.S."/>
            <person name="Arredondo F."/>
            <person name="Hong C."/>
            <person name="Coffey M."/>
            <person name="Young S.K."/>
            <person name="Zeng Q."/>
            <person name="Gargeya S."/>
            <person name="Fitzgerald M."/>
            <person name="Abouelleil A."/>
            <person name="Alvarado L."/>
            <person name="Chapman S.B."/>
            <person name="Gainer-Dewar J."/>
            <person name="Goldberg J."/>
            <person name="Griggs A."/>
            <person name="Gujja S."/>
            <person name="Hansen M."/>
            <person name="Howarth C."/>
            <person name="Imamovic A."/>
            <person name="Ireland A."/>
            <person name="Larimer J."/>
            <person name="McCowan C."/>
            <person name="Murphy C."/>
            <person name="Pearson M."/>
            <person name="Poon T.W."/>
            <person name="Priest M."/>
            <person name="Roberts A."/>
            <person name="Saif S."/>
            <person name="Shea T."/>
            <person name="Sykes S."/>
            <person name="Wortman J."/>
            <person name="Nusbaum C."/>
            <person name="Birren B."/>
        </authorList>
    </citation>
    <scope>NUCLEOTIDE SEQUENCE [LARGE SCALE GENOMIC DNA]</scope>
    <source>
        <strain evidence="1">CHvinca01</strain>
    </source>
</reference>
<organism evidence="1">
    <name type="scientific">Phytophthora nicotianae</name>
    <name type="common">Potato buckeye rot agent</name>
    <name type="synonym">Phytophthora parasitica</name>
    <dbReference type="NCBI Taxonomy" id="4792"/>
    <lineage>
        <taxon>Eukaryota</taxon>
        <taxon>Sar</taxon>
        <taxon>Stramenopiles</taxon>
        <taxon>Oomycota</taxon>
        <taxon>Peronosporomycetes</taxon>
        <taxon>Peronosporales</taxon>
        <taxon>Peronosporaceae</taxon>
        <taxon>Phytophthora</taxon>
    </lineage>
</organism>
<dbReference type="EMBL" id="KI677430">
    <property type="protein sequence ID" value="ETM02334.1"/>
    <property type="molecule type" value="Genomic_DNA"/>
</dbReference>
<proteinExistence type="predicted"/>